<accession>A0A0X3PTU4</accession>
<dbReference type="AlphaFoldDB" id="A0A0X3PTU4"/>
<feature type="transmembrane region" description="Helical" evidence="1">
    <location>
        <begin position="29"/>
        <end position="49"/>
    </location>
</feature>
<dbReference type="EMBL" id="GEEE01007864">
    <property type="protein sequence ID" value="JAP55361.1"/>
    <property type="molecule type" value="Transcribed_RNA"/>
</dbReference>
<feature type="non-terminal residue" evidence="2">
    <location>
        <position position="1"/>
    </location>
</feature>
<keyword evidence="1" id="KW-0472">Membrane</keyword>
<name>A0A0X3PTU4_SCHSO</name>
<organism evidence="2">
    <name type="scientific">Schistocephalus solidus</name>
    <name type="common">Tapeworm</name>
    <dbReference type="NCBI Taxonomy" id="70667"/>
    <lineage>
        <taxon>Eukaryota</taxon>
        <taxon>Metazoa</taxon>
        <taxon>Spiralia</taxon>
        <taxon>Lophotrochozoa</taxon>
        <taxon>Platyhelminthes</taxon>
        <taxon>Cestoda</taxon>
        <taxon>Eucestoda</taxon>
        <taxon>Diphyllobothriidea</taxon>
        <taxon>Diphyllobothriidae</taxon>
        <taxon>Schistocephalus</taxon>
    </lineage>
</organism>
<reference evidence="2" key="1">
    <citation type="submission" date="2016-01" db="EMBL/GenBank/DDBJ databases">
        <title>Reference transcriptome for the parasite Schistocephalus solidus: insights into the molecular evolution of parasitism.</title>
        <authorList>
            <person name="Hebert F.O."/>
            <person name="Grambauer S."/>
            <person name="Barber I."/>
            <person name="Landry C.R."/>
            <person name="Aubin-Horth N."/>
        </authorList>
    </citation>
    <scope>NUCLEOTIDE SEQUENCE</scope>
</reference>
<evidence type="ECO:0000256" key="1">
    <source>
        <dbReference type="SAM" id="Phobius"/>
    </source>
</evidence>
<protein>
    <submittedName>
        <fullName evidence="2">Uncharacterized protein</fullName>
    </submittedName>
</protein>
<evidence type="ECO:0000313" key="2">
    <source>
        <dbReference type="EMBL" id="JAP55361.1"/>
    </source>
</evidence>
<keyword evidence="1" id="KW-0812">Transmembrane</keyword>
<gene>
    <name evidence="2" type="ORF">TR149306</name>
</gene>
<proteinExistence type="predicted"/>
<keyword evidence="1" id="KW-1133">Transmembrane helix</keyword>
<sequence>PVDRASRTNKLSTPPPPLSSIVAPSHTRYHYHCFCIGPMLLFLLILLLLSSLSFSSFSPPTNSLAFSLWDTNILCHPVTCHVPLFFSLPLSSLLFHSDWCYGNR</sequence>